<organism evidence="2 3">
    <name type="scientific">Trichogramma brassicae</name>
    <dbReference type="NCBI Taxonomy" id="86971"/>
    <lineage>
        <taxon>Eukaryota</taxon>
        <taxon>Metazoa</taxon>
        <taxon>Ecdysozoa</taxon>
        <taxon>Arthropoda</taxon>
        <taxon>Hexapoda</taxon>
        <taxon>Insecta</taxon>
        <taxon>Pterygota</taxon>
        <taxon>Neoptera</taxon>
        <taxon>Endopterygota</taxon>
        <taxon>Hymenoptera</taxon>
        <taxon>Apocrita</taxon>
        <taxon>Proctotrupomorpha</taxon>
        <taxon>Chalcidoidea</taxon>
        <taxon>Trichogrammatidae</taxon>
        <taxon>Trichogramma</taxon>
    </lineage>
</organism>
<proteinExistence type="predicted"/>
<gene>
    <name evidence="2" type="ORF">TBRA_LOCUS8338</name>
</gene>
<evidence type="ECO:0000256" key="1">
    <source>
        <dbReference type="SAM" id="MobiDB-lite"/>
    </source>
</evidence>
<keyword evidence="3" id="KW-1185">Reference proteome</keyword>
<evidence type="ECO:0000313" key="2">
    <source>
        <dbReference type="EMBL" id="CAB0036471.1"/>
    </source>
</evidence>
<dbReference type="EMBL" id="CADCXV010000816">
    <property type="protein sequence ID" value="CAB0036471.1"/>
    <property type="molecule type" value="Genomic_DNA"/>
</dbReference>
<dbReference type="Proteomes" id="UP000479190">
    <property type="component" value="Unassembled WGS sequence"/>
</dbReference>
<evidence type="ECO:0000313" key="3">
    <source>
        <dbReference type="Proteomes" id="UP000479190"/>
    </source>
</evidence>
<accession>A0A6H5ILS2</accession>
<protein>
    <submittedName>
        <fullName evidence="2">Uncharacterized protein</fullName>
    </submittedName>
</protein>
<feature type="region of interest" description="Disordered" evidence="1">
    <location>
        <begin position="247"/>
        <end position="274"/>
    </location>
</feature>
<feature type="compositionally biased region" description="Low complexity" evidence="1">
    <location>
        <begin position="250"/>
        <end position="261"/>
    </location>
</feature>
<dbReference type="AlphaFoldDB" id="A0A6H5ILS2"/>
<sequence>MRRDVERPSDDSCTRVFACYDALSNPHLFKCLEAYNTLHLLKPGLRVHKLNFSFMTLRVLAARVTSARNVTDCQCWVRLDRYQLINSNTYYLIKKCCREHRTWKRTIRRANHTREIFFGDLQLIQKPEKNSAHQIWARAIEDWKNSLSYCADWNKMVYLYSKKRKSAEWTQGTSIEASDILFFKIIFFHFPGYHNHSQFSISFEFTLFLNRLNIAIMLFAFDLRFEYIKNIGCTGQQPPLPNIQEEKVNKNVNGGSGNSSNTAERTKLSATFRK</sequence>
<reference evidence="2 3" key="1">
    <citation type="submission" date="2020-02" db="EMBL/GenBank/DDBJ databases">
        <authorList>
            <person name="Ferguson B K."/>
        </authorList>
    </citation>
    <scope>NUCLEOTIDE SEQUENCE [LARGE SCALE GENOMIC DNA]</scope>
</reference>
<name>A0A6H5ILS2_9HYME</name>